<dbReference type="KEGG" id="efe:EFER_1610"/>
<evidence type="ECO:0000313" key="2">
    <source>
        <dbReference type="Proteomes" id="UP000000745"/>
    </source>
</evidence>
<proteinExistence type="predicted"/>
<keyword evidence="2" id="KW-1185">Reference proteome</keyword>
<sequence length="54" mass="5990">MTLSHYAWCVYLFSGHPLYEKLAHLPNNLAGAGNPLYISTDNVNLTKPPTERGC</sequence>
<accession>B7LRI4</accession>
<name>B7LRI4_ESCF3</name>
<organism evidence="1 2">
    <name type="scientific">Escherichia fergusonii (strain ATCC 35469 / DSM 13698 / CCUG 18766 / IAM 14443 / JCM 21226 / LMG 7866 / NBRC 102419 / NCTC 12128 / CDC 0568-73)</name>
    <dbReference type="NCBI Taxonomy" id="585054"/>
    <lineage>
        <taxon>Bacteria</taxon>
        <taxon>Pseudomonadati</taxon>
        <taxon>Pseudomonadota</taxon>
        <taxon>Gammaproteobacteria</taxon>
        <taxon>Enterobacterales</taxon>
        <taxon>Enterobacteriaceae</taxon>
        <taxon>Escherichia</taxon>
    </lineage>
</organism>
<dbReference type="Proteomes" id="UP000000745">
    <property type="component" value="Chromosome"/>
</dbReference>
<evidence type="ECO:0000313" key="1">
    <source>
        <dbReference type="EMBL" id="CAQ89126.1"/>
    </source>
</evidence>
<dbReference type="AlphaFoldDB" id="B7LRI4"/>
<dbReference type="HOGENOM" id="CLU_3043473_0_0_6"/>
<protein>
    <submittedName>
        <fullName evidence="1">Uncharacterized protein</fullName>
    </submittedName>
</protein>
<dbReference type="EMBL" id="CU928158">
    <property type="protein sequence ID" value="CAQ89126.1"/>
    <property type="molecule type" value="Genomic_DNA"/>
</dbReference>
<gene>
    <name evidence="1" type="ordered locus">EFER_1610</name>
</gene>
<reference evidence="2" key="1">
    <citation type="journal article" date="2009" name="PLoS Genet.">
        <title>Organised genome dynamics in the Escherichia coli species results in highly diverse adaptive paths.</title>
        <authorList>
            <person name="Touchon M."/>
            <person name="Hoede C."/>
            <person name="Tenaillon O."/>
            <person name="Barbe V."/>
            <person name="Baeriswyl S."/>
            <person name="Bidet P."/>
            <person name="Bingen E."/>
            <person name="Bonacorsi S."/>
            <person name="Bouchier C."/>
            <person name="Bouvet O."/>
            <person name="Calteau A."/>
            <person name="Chiapello H."/>
            <person name="Clermont O."/>
            <person name="Cruveiller S."/>
            <person name="Danchin A."/>
            <person name="Diard M."/>
            <person name="Dossat C."/>
            <person name="Karoui M.E."/>
            <person name="Frapy E."/>
            <person name="Garry L."/>
            <person name="Ghigo J.M."/>
            <person name="Gilles A.M."/>
            <person name="Johnson J."/>
            <person name="Le Bouguenec C."/>
            <person name="Lescat M."/>
            <person name="Mangenot S."/>
            <person name="Martinez-Jehanne V."/>
            <person name="Matic I."/>
            <person name="Nassif X."/>
            <person name="Oztas S."/>
            <person name="Petit M.A."/>
            <person name="Pichon C."/>
            <person name="Rouy Z."/>
            <person name="Ruf C.S."/>
            <person name="Schneider D."/>
            <person name="Tourret J."/>
            <person name="Vacherie B."/>
            <person name="Vallenet D."/>
            <person name="Medigue C."/>
            <person name="Rocha E.P.C."/>
            <person name="Denamur E."/>
        </authorList>
    </citation>
    <scope>NUCLEOTIDE SEQUENCE [LARGE SCALE GENOMIC DNA]</scope>
    <source>
        <strain evidence="2">ATCC 35469 / DSM 13698 / BCRC 15582 / CCUG 18766 / IAM 14443 / JCM 21226 / LMG 7866 / NBRC 102419 / NCTC 12128 / CDC 0568-73</strain>
    </source>
</reference>